<evidence type="ECO:0000256" key="1">
    <source>
        <dbReference type="SAM" id="MobiDB-lite"/>
    </source>
</evidence>
<reference evidence="2 3" key="1">
    <citation type="journal article" date="2021" name="Nat. Plants">
        <title>The Taxus genome provides insights into paclitaxel biosynthesis.</title>
        <authorList>
            <person name="Xiong X."/>
            <person name="Gou J."/>
            <person name="Liao Q."/>
            <person name="Li Y."/>
            <person name="Zhou Q."/>
            <person name="Bi G."/>
            <person name="Li C."/>
            <person name="Du R."/>
            <person name="Wang X."/>
            <person name="Sun T."/>
            <person name="Guo L."/>
            <person name="Liang H."/>
            <person name="Lu P."/>
            <person name="Wu Y."/>
            <person name="Zhang Z."/>
            <person name="Ro D.K."/>
            <person name="Shang Y."/>
            <person name="Huang S."/>
            <person name="Yan J."/>
        </authorList>
    </citation>
    <scope>NUCLEOTIDE SEQUENCE [LARGE SCALE GENOMIC DNA]</scope>
    <source>
        <strain evidence="2">Ta-2019</strain>
    </source>
</reference>
<proteinExistence type="predicted"/>
<gene>
    <name evidence="2" type="ORF">KI387_023527</name>
</gene>
<feature type="compositionally biased region" description="Basic and acidic residues" evidence="1">
    <location>
        <begin position="1"/>
        <end position="13"/>
    </location>
</feature>
<dbReference type="EMBL" id="JAHRHJ020000005">
    <property type="protein sequence ID" value="KAH9314900.1"/>
    <property type="molecule type" value="Genomic_DNA"/>
</dbReference>
<organism evidence="2 3">
    <name type="scientific">Taxus chinensis</name>
    <name type="common">Chinese yew</name>
    <name type="synonym">Taxus wallichiana var. chinensis</name>
    <dbReference type="NCBI Taxonomy" id="29808"/>
    <lineage>
        <taxon>Eukaryota</taxon>
        <taxon>Viridiplantae</taxon>
        <taxon>Streptophyta</taxon>
        <taxon>Embryophyta</taxon>
        <taxon>Tracheophyta</taxon>
        <taxon>Spermatophyta</taxon>
        <taxon>Pinopsida</taxon>
        <taxon>Pinidae</taxon>
        <taxon>Conifers II</taxon>
        <taxon>Cupressales</taxon>
        <taxon>Taxaceae</taxon>
        <taxon>Taxus</taxon>
    </lineage>
</organism>
<feature type="compositionally biased region" description="Polar residues" evidence="1">
    <location>
        <begin position="18"/>
        <end position="42"/>
    </location>
</feature>
<feature type="non-terminal residue" evidence="2">
    <location>
        <position position="60"/>
    </location>
</feature>
<comment type="caution">
    <text evidence="2">The sequence shown here is derived from an EMBL/GenBank/DDBJ whole genome shotgun (WGS) entry which is preliminary data.</text>
</comment>
<evidence type="ECO:0000313" key="2">
    <source>
        <dbReference type="EMBL" id="KAH9314900.1"/>
    </source>
</evidence>
<dbReference type="Proteomes" id="UP000824469">
    <property type="component" value="Unassembled WGS sequence"/>
</dbReference>
<sequence length="60" mass="7086">MGEEVQKQKKLPDDDTSNEQFQTRTTVSFPRNFRRNQPQQTPLKLEVEEKGGINPQNLWQ</sequence>
<keyword evidence="3" id="KW-1185">Reference proteome</keyword>
<feature type="region of interest" description="Disordered" evidence="1">
    <location>
        <begin position="1"/>
        <end position="60"/>
    </location>
</feature>
<dbReference type="AlphaFoldDB" id="A0AA38LAV9"/>
<name>A0AA38LAV9_TAXCH</name>
<accession>A0AA38LAV9</accession>
<evidence type="ECO:0000313" key="3">
    <source>
        <dbReference type="Proteomes" id="UP000824469"/>
    </source>
</evidence>
<protein>
    <submittedName>
        <fullName evidence="2">Uncharacterized protein</fullName>
    </submittedName>
</protein>